<accession>A0A7M5UT63</accession>
<proteinExistence type="predicted"/>
<feature type="compositionally biased region" description="Polar residues" evidence="1">
    <location>
        <begin position="1"/>
        <end position="10"/>
    </location>
</feature>
<protein>
    <submittedName>
        <fullName evidence="2">Uncharacterized protein</fullName>
    </submittedName>
</protein>
<dbReference type="EnsemblMetazoa" id="CLYHEMT000962.1">
    <property type="protein sequence ID" value="CLYHEMP000962.1"/>
    <property type="gene ID" value="CLYHEMG000962"/>
</dbReference>
<feature type="region of interest" description="Disordered" evidence="1">
    <location>
        <begin position="1"/>
        <end position="39"/>
    </location>
</feature>
<evidence type="ECO:0000313" key="2">
    <source>
        <dbReference type="EnsemblMetazoa" id="CLYHEMP000962.1"/>
    </source>
</evidence>
<dbReference type="AlphaFoldDB" id="A0A7M5UT63"/>
<dbReference type="Proteomes" id="UP000594262">
    <property type="component" value="Unplaced"/>
</dbReference>
<evidence type="ECO:0000256" key="1">
    <source>
        <dbReference type="SAM" id="MobiDB-lite"/>
    </source>
</evidence>
<sequence length="104" mass="11400">MPAPRSSSVAHLNANRRITPSVPSPKRPTSRRIPTSYSQPNLQEYGQSLAVATTSNKETVKKKVKKKKKKAALVANLAQTRYSLVKQVCSDYGFVISDHSSTDA</sequence>
<reference evidence="2" key="1">
    <citation type="submission" date="2021-01" db="UniProtKB">
        <authorList>
            <consortium name="EnsemblMetazoa"/>
        </authorList>
    </citation>
    <scope>IDENTIFICATION</scope>
</reference>
<keyword evidence="3" id="KW-1185">Reference proteome</keyword>
<name>A0A7M5UT63_9CNID</name>
<evidence type="ECO:0000313" key="3">
    <source>
        <dbReference type="Proteomes" id="UP000594262"/>
    </source>
</evidence>
<organism evidence="2 3">
    <name type="scientific">Clytia hemisphaerica</name>
    <dbReference type="NCBI Taxonomy" id="252671"/>
    <lineage>
        <taxon>Eukaryota</taxon>
        <taxon>Metazoa</taxon>
        <taxon>Cnidaria</taxon>
        <taxon>Hydrozoa</taxon>
        <taxon>Hydroidolina</taxon>
        <taxon>Leptothecata</taxon>
        <taxon>Obeliida</taxon>
        <taxon>Clytiidae</taxon>
        <taxon>Clytia</taxon>
    </lineage>
</organism>